<dbReference type="AlphaFoldDB" id="A0A2P2PHI3"/>
<accession>A0A2P2PHI3</accession>
<organism evidence="1">
    <name type="scientific">Rhizophora mucronata</name>
    <name type="common">Asiatic mangrove</name>
    <dbReference type="NCBI Taxonomy" id="61149"/>
    <lineage>
        <taxon>Eukaryota</taxon>
        <taxon>Viridiplantae</taxon>
        <taxon>Streptophyta</taxon>
        <taxon>Embryophyta</taxon>
        <taxon>Tracheophyta</taxon>
        <taxon>Spermatophyta</taxon>
        <taxon>Magnoliopsida</taxon>
        <taxon>eudicotyledons</taxon>
        <taxon>Gunneridae</taxon>
        <taxon>Pentapetalae</taxon>
        <taxon>rosids</taxon>
        <taxon>fabids</taxon>
        <taxon>Malpighiales</taxon>
        <taxon>Rhizophoraceae</taxon>
        <taxon>Rhizophora</taxon>
    </lineage>
</organism>
<protein>
    <submittedName>
        <fullName evidence="1">Uncharacterized protein</fullName>
    </submittedName>
</protein>
<reference evidence="1" key="1">
    <citation type="submission" date="2018-02" db="EMBL/GenBank/DDBJ databases">
        <title>Rhizophora mucronata_Transcriptome.</title>
        <authorList>
            <person name="Meera S.P."/>
            <person name="Sreeshan A."/>
            <person name="Augustine A."/>
        </authorList>
    </citation>
    <scope>NUCLEOTIDE SEQUENCE</scope>
    <source>
        <tissue evidence="1">Leaf</tissue>
    </source>
</reference>
<name>A0A2P2PHI3_RHIMU</name>
<proteinExistence type="predicted"/>
<evidence type="ECO:0000313" key="1">
    <source>
        <dbReference type="EMBL" id="MBX54206.1"/>
    </source>
</evidence>
<sequence length="36" mass="4123">MIQVRTPCVNWLEFHDISENTNLVIGCNFKIETGIS</sequence>
<dbReference type="EMBL" id="GGEC01073722">
    <property type="protein sequence ID" value="MBX54206.1"/>
    <property type="molecule type" value="Transcribed_RNA"/>
</dbReference>